<dbReference type="EMBL" id="WTVH01000108">
    <property type="protein sequence ID" value="NMF95487.1"/>
    <property type="molecule type" value="Genomic_DNA"/>
</dbReference>
<evidence type="ECO:0000313" key="1">
    <source>
        <dbReference type="EMBL" id="NMF95487.1"/>
    </source>
</evidence>
<gene>
    <name evidence="1" type="ORF">GO608_19575</name>
</gene>
<organism evidence="1 2">
    <name type="scientific">Aromatoleum buckelii</name>
    <dbReference type="NCBI Taxonomy" id="200254"/>
    <lineage>
        <taxon>Bacteria</taxon>
        <taxon>Pseudomonadati</taxon>
        <taxon>Pseudomonadota</taxon>
        <taxon>Betaproteobacteria</taxon>
        <taxon>Rhodocyclales</taxon>
        <taxon>Rhodocyclaceae</taxon>
        <taxon>Aromatoleum</taxon>
    </lineage>
</organism>
<dbReference type="Proteomes" id="UP000601990">
    <property type="component" value="Unassembled WGS sequence"/>
</dbReference>
<reference evidence="1" key="1">
    <citation type="submission" date="2019-12" db="EMBL/GenBank/DDBJ databases">
        <title>Comparative genomics gives insights into the taxonomy of the Azoarcus-Aromatoleum group and reveals separate origins of nif in the plant-associated Azoarcus and non-plant-associated Aromatoleum sub-groups.</title>
        <authorList>
            <person name="Lafos M."/>
            <person name="Maluk M."/>
            <person name="Batista M."/>
            <person name="Junghare M."/>
            <person name="Carmona M."/>
            <person name="Faoro H."/>
            <person name="Cruz L.M."/>
            <person name="Battistoni F."/>
            <person name="De Souza E."/>
            <person name="Pedrosa F."/>
            <person name="Chen W.-M."/>
            <person name="Poole P.S."/>
            <person name="Dixon R.A."/>
            <person name="James E.K."/>
        </authorList>
    </citation>
    <scope>NUCLEOTIDE SEQUENCE</scope>
    <source>
        <strain evidence="1">U120</strain>
    </source>
</reference>
<protein>
    <recommendedName>
        <fullName evidence="3">DUF3471 domain-containing protein</fullName>
    </recommendedName>
</protein>
<evidence type="ECO:0008006" key="3">
    <source>
        <dbReference type="Google" id="ProtNLM"/>
    </source>
</evidence>
<comment type="caution">
    <text evidence="1">The sequence shown here is derived from an EMBL/GenBank/DDBJ whole genome shotgun (WGS) entry which is preliminary data.</text>
</comment>
<keyword evidence="2" id="KW-1185">Reference proteome</keyword>
<sequence>MVRRNQAGQSDDWNGEGARAIQGPAVCAAERFLSKRPSLCGAYRIFPTEEGGILFEFEINDWDFSVAFASDGSVEMYGIQIDGTGEMDPVRFGEIEDDFMKEFDDRVGRQ</sequence>
<evidence type="ECO:0000313" key="2">
    <source>
        <dbReference type="Proteomes" id="UP000601990"/>
    </source>
</evidence>
<name>A0ABX1N8A8_9RHOO</name>
<accession>A0ABX1N8A8</accession>
<dbReference type="RefSeq" id="WP_211159662.1">
    <property type="nucleotide sequence ID" value="NZ_WTVH02000008.1"/>
</dbReference>
<proteinExistence type="predicted"/>